<evidence type="ECO:0000313" key="5">
    <source>
        <dbReference type="Proteomes" id="UP000032304"/>
    </source>
</evidence>
<dbReference type="STRING" id="29730.A0A0D2TMY0"/>
<keyword evidence="2" id="KW-0560">Oxidoreductase</keyword>
<protein>
    <recommendedName>
        <fullName evidence="3">NADP-dependent oxidoreductase domain-containing protein</fullName>
    </recommendedName>
</protein>
<dbReference type="OMA" id="VWKLANT"/>
<dbReference type="InterPro" id="IPR050791">
    <property type="entry name" value="Aldo-Keto_reductase"/>
</dbReference>
<dbReference type="Gene3D" id="3.20.20.100">
    <property type="entry name" value="NADP-dependent oxidoreductase domain"/>
    <property type="match status" value="1"/>
</dbReference>
<reference evidence="4 5" key="1">
    <citation type="journal article" date="2012" name="Nature">
        <title>Repeated polyploidization of Gossypium genomes and the evolution of spinnable cotton fibres.</title>
        <authorList>
            <person name="Paterson A.H."/>
            <person name="Wendel J.F."/>
            <person name="Gundlach H."/>
            <person name="Guo H."/>
            <person name="Jenkins J."/>
            <person name="Jin D."/>
            <person name="Llewellyn D."/>
            <person name="Showmaker K.C."/>
            <person name="Shu S."/>
            <person name="Udall J."/>
            <person name="Yoo M.J."/>
            <person name="Byers R."/>
            <person name="Chen W."/>
            <person name="Doron-Faigenboim A."/>
            <person name="Duke M.V."/>
            <person name="Gong L."/>
            <person name="Grimwood J."/>
            <person name="Grover C."/>
            <person name="Grupp K."/>
            <person name="Hu G."/>
            <person name="Lee T.H."/>
            <person name="Li J."/>
            <person name="Lin L."/>
            <person name="Liu T."/>
            <person name="Marler B.S."/>
            <person name="Page J.T."/>
            <person name="Roberts A.W."/>
            <person name="Romanel E."/>
            <person name="Sanders W.S."/>
            <person name="Szadkowski E."/>
            <person name="Tan X."/>
            <person name="Tang H."/>
            <person name="Xu C."/>
            <person name="Wang J."/>
            <person name="Wang Z."/>
            <person name="Zhang D."/>
            <person name="Zhang L."/>
            <person name="Ashrafi H."/>
            <person name="Bedon F."/>
            <person name="Bowers J.E."/>
            <person name="Brubaker C.L."/>
            <person name="Chee P.W."/>
            <person name="Das S."/>
            <person name="Gingle A.R."/>
            <person name="Haigler C.H."/>
            <person name="Harker D."/>
            <person name="Hoffmann L.V."/>
            <person name="Hovav R."/>
            <person name="Jones D.C."/>
            <person name="Lemke C."/>
            <person name="Mansoor S."/>
            <person name="ur Rahman M."/>
            <person name="Rainville L.N."/>
            <person name="Rambani A."/>
            <person name="Reddy U.K."/>
            <person name="Rong J.K."/>
            <person name="Saranga Y."/>
            <person name="Scheffler B.E."/>
            <person name="Scheffler J.A."/>
            <person name="Stelly D.M."/>
            <person name="Triplett B.A."/>
            <person name="Van Deynze A."/>
            <person name="Vaslin M.F."/>
            <person name="Waghmare V.N."/>
            <person name="Walford S.A."/>
            <person name="Wright R.J."/>
            <person name="Zaki E.A."/>
            <person name="Zhang T."/>
            <person name="Dennis E.S."/>
            <person name="Mayer K.F."/>
            <person name="Peterson D.G."/>
            <person name="Rokhsar D.S."/>
            <person name="Wang X."/>
            <person name="Schmutz J."/>
        </authorList>
    </citation>
    <scope>NUCLEOTIDE SEQUENCE [LARGE SCALE GENOMIC DNA]</scope>
</reference>
<dbReference type="InterPro" id="IPR023210">
    <property type="entry name" value="NADP_OxRdtase_dom"/>
</dbReference>
<gene>
    <name evidence="4" type="ORF">B456_007G282000</name>
</gene>
<keyword evidence="5" id="KW-1185">Reference proteome</keyword>
<proteinExistence type="predicted"/>
<accession>A0A0D2TMY0</accession>
<dbReference type="Pfam" id="PF00248">
    <property type="entry name" value="Aldo_ket_red"/>
    <property type="match status" value="1"/>
</dbReference>
<dbReference type="InterPro" id="IPR036812">
    <property type="entry name" value="NAD(P)_OxRdtase_dom_sf"/>
</dbReference>
<keyword evidence="1" id="KW-0521">NADP</keyword>
<evidence type="ECO:0000256" key="1">
    <source>
        <dbReference type="ARBA" id="ARBA00022857"/>
    </source>
</evidence>
<dbReference type="Gramene" id="KJB44955">
    <property type="protein sequence ID" value="KJB44955"/>
    <property type="gene ID" value="B456_007G282000"/>
</dbReference>
<sequence>MVSTEKLAQKHGCTPAQLALAWVLHQGDDVAPIPDNNLDSNIDAVRLKLTEEDLKEITAVVPLNEIAGSRTLDKLSHLTWKFANTPTKEKKTGS</sequence>
<evidence type="ECO:0000259" key="3">
    <source>
        <dbReference type="Pfam" id="PF00248"/>
    </source>
</evidence>
<organism evidence="4 5">
    <name type="scientific">Gossypium raimondii</name>
    <name type="common">Peruvian cotton</name>
    <name type="synonym">Gossypium klotzschianum subsp. raimondii</name>
    <dbReference type="NCBI Taxonomy" id="29730"/>
    <lineage>
        <taxon>Eukaryota</taxon>
        <taxon>Viridiplantae</taxon>
        <taxon>Streptophyta</taxon>
        <taxon>Embryophyta</taxon>
        <taxon>Tracheophyta</taxon>
        <taxon>Spermatophyta</taxon>
        <taxon>Magnoliopsida</taxon>
        <taxon>eudicotyledons</taxon>
        <taxon>Gunneridae</taxon>
        <taxon>Pentapetalae</taxon>
        <taxon>rosids</taxon>
        <taxon>malvids</taxon>
        <taxon>Malvales</taxon>
        <taxon>Malvaceae</taxon>
        <taxon>Malvoideae</taxon>
        <taxon>Gossypium</taxon>
    </lineage>
</organism>
<feature type="domain" description="NADP-dependent oxidoreductase" evidence="3">
    <location>
        <begin position="5"/>
        <end position="60"/>
    </location>
</feature>
<dbReference type="Proteomes" id="UP000032304">
    <property type="component" value="Chromosome 7"/>
</dbReference>
<dbReference type="GO" id="GO:0016491">
    <property type="term" value="F:oxidoreductase activity"/>
    <property type="evidence" value="ECO:0007669"/>
    <property type="project" value="UniProtKB-KW"/>
</dbReference>
<dbReference type="SUPFAM" id="SSF51430">
    <property type="entry name" value="NAD(P)-linked oxidoreductase"/>
    <property type="match status" value="1"/>
</dbReference>
<evidence type="ECO:0000313" key="4">
    <source>
        <dbReference type="EMBL" id="KJB44955.1"/>
    </source>
</evidence>
<evidence type="ECO:0000256" key="2">
    <source>
        <dbReference type="ARBA" id="ARBA00023002"/>
    </source>
</evidence>
<dbReference type="EMBL" id="CM001746">
    <property type="protein sequence ID" value="KJB44955.1"/>
    <property type="molecule type" value="Genomic_DNA"/>
</dbReference>
<dbReference type="AlphaFoldDB" id="A0A0D2TMY0"/>
<name>A0A0D2TMY0_GOSRA</name>
<dbReference type="GO" id="GO:0005737">
    <property type="term" value="C:cytoplasm"/>
    <property type="evidence" value="ECO:0007669"/>
    <property type="project" value="TreeGrafter"/>
</dbReference>
<dbReference type="eggNOG" id="KOG1575">
    <property type="taxonomic scope" value="Eukaryota"/>
</dbReference>
<dbReference type="PANTHER" id="PTHR43625">
    <property type="entry name" value="AFLATOXIN B1 ALDEHYDE REDUCTASE"/>
    <property type="match status" value="1"/>
</dbReference>
<dbReference type="PANTHER" id="PTHR43625:SF81">
    <property type="entry name" value="OS01G0618100 PROTEIN"/>
    <property type="match status" value="1"/>
</dbReference>